<dbReference type="GO" id="GO:0003841">
    <property type="term" value="F:1-acylglycerol-3-phosphate O-acyltransferase activity"/>
    <property type="evidence" value="ECO:0007669"/>
    <property type="project" value="UniProtKB-EC"/>
</dbReference>
<dbReference type="Pfam" id="PF01553">
    <property type="entry name" value="Acyltransferase"/>
    <property type="match status" value="1"/>
</dbReference>
<dbReference type="GO" id="GO:0005886">
    <property type="term" value="C:plasma membrane"/>
    <property type="evidence" value="ECO:0007669"/>
    <property type="project" value="TreeGrafter"/>
</dbReference>
<comment type="caution">
    <text evidence="5">The sequence shown here is derived from an EMBL/GenBank/DDBJ whole genome shotgun (WGS) entry which is preliminary data.</text>
</comment>
<dbReference type="CDD" id="cd07989">
    <property type="entry name" value="LPLAT_AGPAT-like"/>
    <property type="match status" value="1"/>
</dbReference>
<dbReference type="AlphaFoldDB" id="A0A1V3C0Q7"/>
<dbReference type="SMART" id="SM00563">
    <property type="entry name" value="PlsC"/>
    <property type="match status" value="1"/>
</dbReference>
<reference evidence="5" key="2">
    <citation type="submission" date="2016-08" db="EMBL/GenBank/DDBJ databases">
        <authorList>
            <person name="Seilhamer J.J."/>
        </authorList>
    </citation>
    <scope>NUCLEOTIDE SEQUENCE [LARGE SCALE GENOMIC DNA]</scope>
    <source>
        <strain evidence="5">UTMC102</strain>
    </source>
</reference>
<organism evidence="5 6">
    <name type="scientific">Nocardiopsis sinuspersici</name>
    <dbReference type="NCBI Taxonomy" id="501010"/>
    <lineage>
        <taxon>Bacteria</taxon>
        <taxon>Bacillati</taxon>
        <taxon>Actinomycetota</taxon>
        <taxon>Actinomycetes</taxon>
        <taxon>Streptosporangiales</taxon>
        <taxon>Nocardiopsidaceae</taxon>
        <taxon>Nocardiopsis</taxon>
    </lineage>
</organism>
<accession>A0A1V3C0Q7</accession>
<dbReference type="Proteomes" id="UP000189004">
    <property type="component" value="Unassembled WGS sequence"/>
</dbReference>
<dbReference type="EC" id="2.3.1.51" evidence="4"/>
<gene>
    <name evidence="4" type="ORF">HNR06_005014</name>
    <name evidence="5" type="ORF">NOSIN_09785</name>
</gene>
<keyword evidence="1 5" id="KW-0808">Transferase</keyword>
<keyword evidence="6" id="KW-1185">Reference proteome</keyword>
<evidence type="ECO:0000256" key="2">
    <source>
        <dbReference type="ARBA" id="ARBA00023315"/>
    </source>
</evidence>
<dbReference type="SUPFAM" id="SSF69593">
    <property type="entry name" value="Glycerol-3-phosphate (1)-acyltransferase"/>
    <property type="match status" value="1"/>
</dbReference>
<dbReference type="PANTHER" id="PTHR10434:SF11">
    <property type="entry name" value="1-ACYL-SN-GLYCEROL-3-PHOSPHATE ACYLTRANSFERASE"/>
    <property type="match status" value="1"/>
</dbReference>
<dbReference type="STRING" id="501010.NOSIN_09785"/>
<dbReference type="OrthoDB" id="9806008at2"/>
<evidence type="ECO:0000313" key="5">
    <source>
        <dbReference type="EMBL" id="OOC54059.1"/>
    </source>
</evidence>
<evidence type="ECO:0000313" key="6">
    <source>
        <dbReference type="Proteomes" id="UP000189004"/>
    </source>
</evidence>
<keyword evidence="2 5" id="KW-0012">Acyltransferase</keyword>
<dbReference type="Proteomes" id="UP000584931">
    <property type="component" value="Unassembled WGS sequence"/>
</dbReference>
<dbReference type="RefSeq" id="WP_077690452.1">
    <property type="nucleotide sequence ID" value="NZ_JACCHL010000001.1"/>
</dbReference>
<dbReference type="EMBL" id="JACCHL010000001">
    <property type="protein sequence ID" value="NYH55425.1"/>
    <property type="molecule type" value="Genomic_DNA"/>
</dbReference>
<evidence type="ECO:0000256" key="1">
    <source>
        <dbReference type="ARBA" id="ARBA00022679"/>
    </source>
</evidence>
<sequence>MLYGALRQTASVLARTLCRPTIQGRENIPATGAVLLASNHLSFVDSVVIPLSVTQRRVRFLAKSDYFEGTGLKGRLTKTVFSSLGAMPVQRADARGAMLSLEMMLDRLHAGEACVIYPEGTRSRDGRLYRGRTGVGHLAMESKAPVVPVAVSGTQHVQPIGASMPRPHPFTIRFGTPMDFSAGYDHLPPGKARRVITDRVMDAVHALSGQERAGEYNSFRGDE</sequence>
<proteinExistence type="predicted"/>
<dbReference type="EMBL" id="MCOK01000001">
    <property type="protein sequence ID" value="OOC54059.1"/>
    <property type="molecule type" value="Genomic_DNA"/>
</dbReference>
<dbReference type="GO" id="GO:0006654">
    <property type="term" value="P:phosphatidic acid biosynthetic process"/>
    <property type="evidence" value="ECO:0007669"/>
    <property type="project" value="TreeGrafter"/>
</dbReference>
<reference evidence="4 7" key="3">
    <citation type="submission" date="2020-07" db="EMBL/GenBank/DDBJ databases">
        <title>Sequencing the genomes of 1000 actinobacteria strains.</title>
        <authorList>
            <person name="Klenk H.-P."/>
        </authorList>
    </citation>
    <scope>NUCLEOTIDE SEQUENCE [LARGE SCALE GENOMIC DNA]</scope>
    <source>
        <strain evidence="4 7">DSM 45278</strain>
    </source>
</reference>
<evidence type="ECO:0000313" key="4">
    <source>
        <dbReference type="EMBL" id="NYH55425.1"/>
    </source>
</evidence>
<accession>A0A7Z0BML8</accession>
<evidence type="ECO:0000313" key="7">
    <source>
        <dbReference type="Proteomes" id="UP000584931"/>
    </source>
</evidence>
<feature type="domain" description="Phospholipid/glycerol acyltransferase" evidence="3">
    <location>
        <begin position="34"/>
        <end position="154"/>
    </location>
</feature>
<dbReference type="InterPro" id="IPR002123">
    <property type="entry name" value="Plipid/glycerol_acylTrfase"/>
</dbReference>
<reference evidence="6" key="1">
    <citation type="submission" date="2016-08" db="EMBL/GenBank/DDBJ databases">
        <authorList>
            <person name="Tokovenko B."/>
            <person name="Kalinowski J."/>
        </authorList>
    </citation>
    <scope>NUCLEOTIDE SEQUENCE [LARGE SCALE GENOMIC DNA]</scope>
    <source>
        <strain evidence="6">UTMC102</strain>
    </source>
</reference>
<dbReference type="PANTHER" id="PTHR10434">
    <property type="entry name" value="1-ACYL-SN-GLYCEROL-3-PHOSPHATE ACYLTRANSFERASE"/>
    <property type="match status" value="1"/>
</dbReference>
<evidence type="ECO:0000259" key="3">
    <source>
        <dbReference type="SMART" id="SM00563"/>
    </source>
</evidence>
<protein>
    <submittedName>
        <fullName evidence="4">1-acyl-sn-glycerol-3-phosphate acyltransferase</fullName>
        <ecNumber evidence="4">2.3.1.51</ecNumber>
    </submittedName>
    <submittedName>
        <fullName evidence="5">Acyl-phosphate glycerol 3-phosphate acyltransferase</fullName>
    </submittedName>
</protein>
<name>A0A1V3C0Q7_9ACTN</name>